<dbReference type="Proteomes" id="UP000007797">
    <property type="component" value="Unassembled WGS sequence"/>
</dbReference>
<evidence type="ECO:0000256" key="2">
    <source>
        <dbReference type="ARBA" id="ARBA00033696"/>
    </source>
</evidence>
<dbReference type="OMA" id="SERSANC"/>
<keyword evidence="1" id="KW-0597">Phosphoprotein</keyword>
<comment type="catalytic activity">
    <reaction evidence="2">
        <text>5-diphospho-1D-myo-inositol 1,2,3,4,6-pentakisphosphate + ATP + H(+) = 1,5-bis(diphospho)-1D-myo-inositol 2,3,4,6-tetrakisphosphate + ADP</text>
        <dbReference type="Rhea" id="RHEA:10276"/>
        <dbReference type="ChEBI" id="CHEBI:15378"/>
        <dbReference type="ChEBI" id="CHEBI:30616"/>
        <dbReference type="ChEBI" id="CHEBI:58628"/>
        <dbReference type="ChEBI" id="CHEBI:77983"/>
        <dbReference type="ChEBI" id="CHEBI:456216"/>
        <dbReference type="EC" id="2.7.4.24"/>
    </reaction>
    <physiologicalReaction direction="left-to-right" evidence="2">
        <dbReference type="Rhea" id="RHEA:10277"/>
    </physiologicalReaction>
</comment>
<dbReference type="GO" id="GO:0000828">
    <property type="term" value="F:inositol hexakisphosphate kinase activity"/>
    <property type="evidence" value="ECO:0007669"/>
    <property type="project" value="EnsemblProtists"/>
</dbReference>
<dbReference type="PANTHER" id="PTHR12750">
    <property type="entry name" value="DIPHOSPHOINOSITOL PENTAKISPHOSPHATE KINASE"/>
    <property type="match status" value="1"/>
</dbReference>
<reference evidence="7" key="1">
    <citation type="journal article" date="2011" name="Genome Res.">
        <title>Phylogeny-wide analysis of social amoeba genomes highlights ancient origins for complex intercellular communication.</title>
        <authorList>
            <person name="Heidel A.J."/>
            <person name="Lawal H.M."/>
            <person name="Felder M."/>
            <person name="Schilde C."/>
            <person name="Helps N.R."/>
            <person name="Tunggal B."/>
            <person name="Rivero F."/>
            <person name="John U."/>
            <person name="Schleicher M."/>
            <person name="Eichinger L."/>
            <person name="Platzer M."/>
            <person name="Noegel A.A."/>
            <person name="Schaap P."/>
            <person name="Gloeckner G."/>
        </authorList>
    </citation>
    <scope>NUCLEOTIDE SEQUENCE [LARGE SCALE GENOMIC DNA]</scope>
    <source>
        <strain evidence="7">SH3</strain>
    </source>
</reference>
<comment type="catalytic activity">
    <reaction evidence="3">
        <text>1D-myo-inositol hexakisphosphate + ATP = 1-diphospho-1D-myo-inositol 2,3,4,5,6-pentakisphosphate + ADP</text>
        <dbReference type="Rhea" id="RHEA:37459"/>
        <dbReference type="ChEBI" id="CHEBI:30616"/>
        <dbReference type="ChEBI" id="CHEBI:58130"/>
        <dbReference type="ChEBI" id="CHEBI:74946"/>
        <dbReference type="ChEBI" id="CHEBI:456216"/>
        <dbReference type="EC" id="2.7.4.24"/>
    </reaction>
    <physiologicalReaction direction="left-to-right" evidence="3">
        <dbReference type="Rhea" id="RHEA:37460"/>
    </physiologicalReaction>
</comment>
<evidence type="ECO:0000313" key="6">
    <source>
        <dbReference type="EMBL" id="EGG21620.1"/>
    </source>
</evidence>
<dbReference type="PANTHER" id="PTHR12750:SF9">
    <property type="entry name" value="INOSITOL HEXAKISPHOSPHATE AND DIPHOSPHOINOSITOL-PENTAKISPHOSPHATE KINASE"/>
    <property type="match status" value="1"/>
</dbReference>
<dbReference type="EMBL" id="GL883010">
    <property type="protein sequence ID" value="EGG21620.1"/>
    <property type="molecule type" value="Genomic_DNA"/>
</dbReference>
<dbReference type="GO" id="GO:0006020">
    <property type="term" value="P:inositol metabolic process"/>
    <property type="evidence" value="ECO:0007669"/>
    <property type="project" value="TreeGrafter"/>
</dbReference>
<dbReference type="Gene3D" id="3.40.50.11950">
    <property type="match status" value="1"/>
</dbReference>
<dbReference type="Pfam" id="PF08443">
    <property type="entry name" value="RimK"/>
    <property type="match status" value="1"/>
</dbReference>
<keyword evidence="7" id="KW-1185">Reference proteome</keyword>
<feature type="domain" description="VIP1 N-terminal" evidence="5">
    <location>
        <begin position="14"/>
        <end position="115"/>
    </location>
</feature>
<proteinExistence type="predicted"/>
<evidence type="ECO:0000256" key="1">
    <source>
        <dbReference type="ARBA" id="ARBA00022553"/>
    </source>
</evidence>
<accession>F4PT44</accession>
<feature type="domain" description="ATP-grasp fold RimK-type" evidence="4">
    <location>
        <begin position="216"/>
        <end position="315"/>
    </location>
</feature>
<evidence type="ECO:0000259" key="5">
    <source>
        <dbReference type="Pfam" id="PF18086"/>
    </source>
</evidence>
<dbReference type="InterPro" id="IPR013651">
    <property type="entry name" value="ATP-grasp_RimK-type"/>
</dbReference>
<dbReference type="SUPFAM" id="SSF56059">
    <property type="entry name" value="Glutathione synthetase ATP-binding domain-like"/>
    <property type="match status" value="1"/>
</dbReference>
<dbReference type="KEGG" id="dfa:DFA_01506"/>
<dbReference type="FunFam" id="3.30.470.20:FF:000036">
    <property type="entry name" value="Inositol hexakisphosphate and diphosphoinositol-pentakisphosphate kinase"/>
    <property type="match status" value="1"/>
</dbReference>
<name>F4PT44_CACFS</name>
<organism evidence="6 7">
    <name type="scientific">Cavenderia fasciculata</name>
    <name type="common">Slime mold</name>
    <name type="synonym">Dictyostelium fasciculatum</name>
    <dbReference type="NCBI Taxonomy" id="261658"/>
    <lineage>
        <taxon>Eukaryota</taxon>
        <taxon>Amoebozoa</taxon>
        <taxon>Evosea</taxon>
        <taxon>Eumycetozoa</taxon>
        <taxon>Dictyostelia</taxon>
        <taxon>Acytosteliales</taxon>
        <taxon>Cavenderiaceae</taxon>
        <taxon>Cavenderia</taxon>
    </lineage>
</organism>
<dbReference type="GeneID" id="14873553"/>
<evidence type="ECO:0000259" key="4">
    <source>
        <dbReference type="Pfam" id="PF08443"/>
    </source>
</evidence>
<dbReference type="Gene3D" id="3.30.470.20">
    <property type="entry name" value="ATP-grasp fold, B domain"/>
    <property type="match status" value="1"/>
</dbReference>
<dbReference type="InterPro" id="IPR037446">
    <property type="entry name" value="His_Pase_VIP1"/>
</dbReference>
<dbReference type="RefSeq" id="XP_004359470.1">
    <property type="nucleotide sequence ID" value="XM_004359413.1"/>
</dbReference>
<evidence type="ECO:0000256" key="3">
    <source>
        <dbReference type="ARBA" id="ARBA00034629"/>
    </source>
</evidence>
<protein>
    <submittedName>
        <fullName evidence="6">Uncharacterized protein</fullName>
    </submittedName>
</protein>
<dbReference type="OrthoDB" id="18042at2759"/>
<dbReference type="GO" id="GO:0032958">
    <property type="term" value="P:inositol phosphate biosynthetic process"/>
    <property type="evidence" value="ECO:0007669"/>
    <property type="project" value="TreeGrafter"/>
</dbReference>
<dbReference type="Pfam" id="PF18086">
    <property type="entry name" value="PPIP5K2_N"/>
    <property type="match status" value="1"/>
</dbReference>
<evidence type="ECO:0000313" key="7">
    <source>
        <dbReference type="Proteomes" id="UP000007797"/>
    </source>
</evidence>
<dbReference type="STRING" id="1054147.F4PT44"/>
<dbReference type="InterPro" id="IPR040557">
    <property type="entry name" value="VIP1_N"/>
</dbReference>
<dbReference type="GO" id="GO:0033857">
    <property type="term" value="F:5-diphosphoinositol pentakisphosphate 1-kinase activity"/>
    <property type="evidence" value="ECO:0007669"/>
    <property type="project" value="EnsemblProtists"/>
</dbReference>
<gene>
    <name evidence="6" type="ORF">DFA_01506</name>
</gene>
<dbReference type="AlphaFoldDB" id="F4PT44"/>
<sequence length="388" mass="44372">MTTTNFISSLDHPIRLGICAMEDKVKNSIHPFINQLTLLRSTPMKVFIQKIQKFQDIQINIFTSKNIESPIEDWPICDAFLCFYSQGFPIDKAISYCDLRKPYEVNNLKTQKLLTNRKKVYQVLEKHNIPTPKKIFSTCCDHSSEFIEHDDYIECKGERIYKPFVEKPFDAEDHNICIYYPMSQGGGCRKLFRKVGDNSSCFDPNLNSIRRDGSYVYEEFVELDDAKDVKVYSTPAMAYAELRKSPSVDGHVERNNLGREMRTVTLLSDEETSLSLRINNAFNQFVCGFDILRTNGVSYVCDVNGWSMVKGTNQDKFYEESGKLLGQLLQSVFSQATTPDIRITNQPILPTPSLSSSSNTIFSYIGNHAPSKFHTNNLKPFCTKLPSR</sequence>